<dbReference type="InterPro" id="IPR005467">
    <property type="entry name" value="His_kinase_dom"/>
</dbReference>
<protein>
    <recommendedName>
        <fullName evidence="2">histidine kinase</fullName>
        <ecNumber evidence="2">2.7.13.3</ecNumber>
    </recommendedName>
</protein>
<evidence type="ECO:0000256" key="3">
    <source>
        <dbReference type="ARBA" id="ARBA00022553"/>
    </source>
</evidence>
<sequence length="630" mass="67388">MLSLMGCNAWATPLAQACPPGRVIMKIRSFLALMIVAALAPVILFSTVPLSRLIQAERDAAVLSMKLAARATSIAVDGQWHQAIGLIRGLSSSNKLESGQIAQFGIKARAMAGNDGAWIELLDDSGQLLVDTTRPPDASLPDTRARERARVDRMLSSAAYAISDLLPGKLPDNYVVKVDFPVFLDNGVRYVLGYGFDVDDLLRALPAPDAEGTTFSVYDRQGRLLASNGKHAAVGSLAPPPVLVAIRLRENGLVTTADGRYAMLTVSTVSGWWVAMSAPRAAIDGTARRTVLYSVSGLLIALLLAGAAALLFSARVTRAIARTGEAARAMVSGPTRLPLYSGITEVDRLDQNVYLGAHLLASASAERERLLSEAQQAREIAEGQNRSKDEFLAMLGHELRNPMAPISTAAHLLKMPNISPEQMRQAGDIISRQVDHMNHLVNDLLDVSRVTRGLITLEKKPVSMRAILAAAVEQTMGAMLKGAHHFDTVCGEDQYWVRGDATRLIQVLTNLLVNAAKYSPPQSSIRVTLARDGERVSIEVSDNGNGIEPELLPRVFELFSQGRRTPDRATGGLGLGLALVRKLVELHGGSVSAYSEGAGQGSRFTIELPAADMRAAGMVDQTAAMGTAVG</sequence>
<comment type="catalytic activity">
    <reaction evidence="1">
        <text>ATP + protein L-histidine = ADP + protein N-phospho-L-histidine.</text>
        <dbReference type="EC" id="2.7.13.3"/>
    </reaction>
</comment>
<dbReference type="InterPro" id="IPR036890">
    <property type="entry name" value="HATPase_C_sf"/>
</dbReference>
<evidence type="ECO:0000256" key="5">
    <source>
        <dbReference type="ARBA" id="ARBA00022777"/>
    </source>
</evidence>
<comment type="caution">
    <text evidence="9">The sequence shown here is derived from an EMBL/GenBank/DDBJ whole genome shotgun (WGS) entry which is preliminary data.</text>
</comment>
<keyword evidence="7" id="KW-1133">Transmembrane helix</keyword>
<dbReference type="SUPFAM" id="SSF47384">
    <property type="entry name" value="Homodimeric domain of signal transducing histidine kinase"/>
    <property type="match status" value="1"/>
</dbReference>
<name>A0ABX0MWG7_9BURK</name>
<keyword evidence="6" id="KW-0902">Two-component regulatory system</keyword>
<evidence type="ECO:0000256" key="4">
    <source>
        <dbReference type="ARBA" id="ARBA00022679"/>
    </source>
</evidence>
<dbReference type="SMART" id="SM00387">
    <property type="entry name" value="HATPase_c"/>
    <property type="match status" value="1"/>
</dbReference>
<evidence type="ECO:0000256" key="1">
    <source>
        <dbReference type="ARBA" id="ARBA00000085"/>
    </source>
</evidence>
<evidence type="ECO:0000313" key="10">
    <source>
        <dbReference type="Proteomes" id="UP000610594"/>
    </source>
</evidence>
<dbReference type="PRINTS" id="PR00344">
    <property type="entry name" value="BCTRLSENSOR"/>
</dbReference>
<feature type="domain" description="Histidine kinase" evidence="8">
    <location>
        <begin position="394"/>
        <end position="612"/>
    </location>
</feature>
<evidence type="ECO:0000256" key="2">
    <source>
        <dbReference type="ARBA" id="ARBA00012438"/>
    </source>
</evidence>
<feature type="transmembrane region" description="Helical" evidence="7">
    <location>
        <begin position="27"/>
        <end position="48"/>
    </location>
</feature>
<dbReference type="InterPro" id="IPR003594">
    <property type="entry name" value="HATPase_dom"/>
</dbReference>
<dbReference type="Pfam" id="PF00512">
    <property type="entry name" value="HisKA"/>
    <property type="match status" value="1"/>
</dbReference>
<dbReference type="InterPro" id="IPR050736">
    <property type="entry name" value="Sensor_HK_Regulatory"/>
</dbReference>
<dbReference type="InterPro" id="IPR004358">
    <property type="entry name" value="Sig_transdc_His_kin-like_C"/>
</dbReference>
<keyword evidence="5" id="KW-0418">Kinase</keyword>
<keyword evidence="3" id="KW-0597">Phosphoprotein</keyword>
<accession>A0ABX0MWG7</accession>
<dbReference type="CDD" id="cd00075">
    <property type="entry name" value="HATPase"/>
    <property type="match status" value="1"/>
</dbReference>
<dbReference type="EC" id="2.7.13.3" evidence="2"/>
<proteinExistence type="predicted"/>
<gene>
    <name evidence="9" type="ORF">F1735_21275</name>
</gene>
<feature type="transmembrane region" description="Helical" evidence="7">
    <location>
        <begin position="290"/>
        <end position="312"/>
    </location>
</feature>
<evidence type="ECO:0000256" key="7">
    <source>
        <dbReference type="SAM" id="Phobius"/>
    </source>
</evidence>
<keyword evidence="7" id="KW-0812">Transmembrane</keyword>
<dbReference type="Proteomes" id="UP000610594">
    <property type="component" value="Unassembled WGS sequence"/>
</dbReference>
<organism evidence="9 10">
    <name type="scientific">Massilia genomosp. 1</name>
    <dbReference type="NCBI Taxonomy" id="2609280"/>
    <lineage>
        <taxon>Bacteria</taxon>
        <taxon>Pseudomonadati</taxon>
        <taxon>Pseudomonadota</taxon>
        <taxon>Betaproteobacteria</taxon>
        <taxon>Burkholderiales</taxon>
        <taxon>Oxalobacteraceae</taxon>
        <taxon>Telluria group</taxon>
        <taxon>Massilia</taxon>
    </lineage>
</organism>
<dbReference type="SMART" id="SM00388">
    <property type="entry name" value="HisKA"/>
    <property type="match status" value="1"/>
</dbReference>
<dbReference type="PROSITE" id="PS50109">
    <property type="entry name" value="HIS_KIN"/>
    <property type="match status" value="1"/>
</dbReference>
<dbReference type="SUPFAM" id="SSF55874">
    <property type="entry name" value="ATPase domain of HSP90 chaperone/DNA topoisomerase II/histidine kinase"/>
    <property type="match status" value="1"/>
</dbReference>
<dbReference type="CDD" id="cd00082">
    <property type="entry name" value="HisKA"/>
    <property type="match status" value="1"/>
</dbReference>
<reference evidence="9 10" key="1">
    <citation type="submission" date="2019-10" db="EMBL/GenBank/DDBJ databases">
        <title>Taxonomy of Antarctic Massilia spp.: description of Massilia rubra sp. nov., Massilia aquatica sp. nov., Massilia mucilaginosa sp. nov., Massilia frigida sp. nov. isolated from streams, lakes and regoliths.</title>
        <authorList>
            <person name="Holochova P."/>
            <person name="Sedlacek I."/>
            <person name="Kralova S."/>
            <person name="Maslanova I."/>
            <person name="Busse H.-J."/>
            <person name="Stankova E."/>
            <person name="Vrbovska V."/>
            <person name="Kovarovic V."/>
            <person name="Bartak M."/>
            <person name="Svec P."/>
            <person name="Pantucek R."/>
        </authorList>
    </citation>
    <scope>NUCLEOTIDE SEQUENCE [LARGE SCALE GENOMIC DNA]</scope>
    <source>
        <strain evidence="9 10">CCM 8694</strain>
    </source>
</reference>
<keyword evidence="7" id="KW-0472">Membrane</keyword>
<dbReference type="PANTHER" id="PTHR43711:SF1">
    <property type="entry name" value="HISTIDINE KINASE 1"/>
    <property type="match status" value="1"/>
</dbReference>
<keyword evidence="10" id="KW-1185">Reference proteome</keyword>
<evidence type="ECO:0000256" key="6">
    <source>
        <dbReference type="ARBA" id="ARBA00023012"/>
    </source>
</evidence>
<evidence type="ECO:0000259" key="8">
    <source>
        <dbReference type="PROSITE" id="PS50109"/>
    </source>
</evidence>
<evidence type="ECO:0000313" key="9">
    <source>
        <dbReference type="EMBL" id="NHZ64798.1"/>
    </source>
</evidence>
<dbReference type="PANTHER" id="PTHR43711">
    <property type="entry name" value="TWO-COMPONENT HISTIDINE KINASE"/>
    <property type="match status" value="1"/>
</dbReference>
<dbReference type="InterPro" id="IPR036097">
    <property type="entry name" value="HisK_dim/P_sf"/>
</dbReference>
<dbReference type="Pfam" id="PF02518">
    <property type="entry name" value="HATPase_c"/>
    <property type="match status" value="1"/>
</dbReference>
<dbReference type="EMBL" id="WHJF01000063">
    <property type="protein sequence ID" value="NHZ64798.1"/>
    <property type="molecule type" value="Genomic_DNA"/>
</dbReference>
<dbReference type="Gene3D" id="3.30.565.10">
    <property type="entry name" value="Histidine kinase-like ATPase, C-terminal domain"/>
    <property type="match status" value="1"/>
</dbReference>
<keyword evidence="4" id="KW-0808">Transferase</keyword>
<dbReference type="InterPro" id="IPR003661">
    <property type="entry name" value="HisK_dim/P_dom"/>
</dbReference>
<dbReference type="Gene3D" id="1.10.287.130">
    <property type="match status" value="1"/>
</dbReference>